<evidence type="ECO:0000256" key="4">
    <source>
        <dbReference type="PROSITE-ProRule" id="PRU00027"/>
    </source>
</evidence>
<keyword evidence="2 4" id="KW-0863">Zinc-finger</keyword>
<evidence type="ECO:0000256" key="3">
    <source>
        <dbReference type="ARBA" id="ARBA00022833"/>
    </source>
</evidence>
<name>A0A5E4AY68_MARMO</name>
<keyword evidence="10" id="KW-1185">Reference proteome</keyword>
<dbReference type="PANTHER" id="PTHR35827:SF2">
    <property type="entry name" value="ZINC FINGER BED DOMAIN-CONTAINING PROTEIN 3"/>
    <property type="match status" value="1"/>
</dbReference>
<dbReference type="SMART" id="SM00614">
    <property type="entry name" value="ZnF_BED"/>
    <property type="match status" value="1"/>
</dbReference>
<feature type="coiled-coil region" evidence="5">
    <location>
        <begin position="219"/>
        <end position="257"/>
    </location>
</feature>
<evidence type="ECO:0000313" key="8">
    <source>
        <dbReference type="EMBL" id="KAF7466140.1"/>
    </source>
</evidence>
<evidence type="ECO:0000256" key="6">
    <source>
        <dbReference type="SAM" id="MobiDB-lite"/>
    </source>
</evidence>
<protein>
    <submittedName>
        <fullName evidence="8">Zinc finger BED domain-containing protein 3</fullName>
    </submittedName>
</protein>
<dbReference type="InterPro" id="IPR003656">
    <property type="entry name" value="Znf_BED"/>
</dbReference>
<evidence type="ECO:0000259" key="7">
    <source>
        <dbReference type="PROSITE" id="PS50808"/>
    </source>
</evidence>
<dbReference type="PROSITE" id="PS50808">
    <property type="entry name" value="ZF_BED"/>
    <property type="match status" value="1"/>
</dbReference>
<dbReference type="Proteomes" id="UP000335636">
    <property type="component" value="Unassembled WGS sequence"/>
</dbReference>
<dbReference type="GO" id="GO:0006357">
    <property type="term" value="P:regulation of transcription by RNA polymerase II"/>
    <property type="evidence" value="ECO:0007669"/>
    <property type="project" value="TreeGrafter"/>
</dbReference>
<sequence>MSARSLEGMGDLDSRPAGDSRPCRGPRGGELPEGREYMVLLKCSAAELGGMNEYTAEGMRSEELAVTMGESSKQDYAEAACGGCEGLPLEPAGLLGASYSEAWGYFHLAPARTGHPSGHWATCRLCGERVGHGPGFQAGTSTLWKHLKSAHRRELEKSGAGCSPPTPPCLLPPSNPAAAAEGDWAHLLEHMCALAVRCSRREQELERREAAVELGERALECRRRELQEQERAVVQARLELQAERAALEARLGELAEVRHREGSQHWAVASPLPFKEKAKEGRDDGCVVTKVLL</sequence>
<dbReference type="Proteomes" id="UP000662637">
    <property type="component" value="Unassembled WGS sequence"/>
</dbReference>
<keyword evidence="1" id="KW-0479">Metal-binding</keyword>
<keyword evidence="5" id="KW-0175">Coiled coil</keyword>
<dbReference type="InterPro" id="IPR043471">
    <property type="entry name" value="ZBED2/3"/>
</dbReference>
<dbReference type="InterPro" id="IPR036236">
    <property type="entry name" value="Znf_C2H2_sf"/>
</dbReference>
<feature type="compositionally biased region" description="Basic and acidic residues" evidence="6">
    <location>
        <begin position="12"/>
        <end position="22"/>
    </location>
</feature>
<dbReference type="EMBL" id="WJEC01007857">
    <property type="protein sequence ID" value="KAF7466140.1"/>
    <property type="molecule type" value="Genomic_DNA"/>
</dbReference>
<dbReference type="SUPFAM" id="SSF57667">
    <property type="entry name" value="beta-beta-alpha zinc fingers"/>
    <property type="match status" value="1"/>
</dbReference>
<dbReference type="Pfam" id="PF02892">
    <property type="entry name" value="zf-BED"/>
    <property type="match status" value="1"/>
</dbReference>
<accession>A0A5E4AY68</accession>
<feature type="domain" description="BED-type" evidence="7">
    <location>
        <begin position="97"/>
        <end position="158"/>
    </location>
</feature>
<dbReference type="GO" id="GO:0003677">
    <property type="term" value="F:DNA binding"/>
    <property type="evidence" value="ECO:0007669"/>
    <property type="project" value="InterPro"/>
</dbReference>
<gene>
    <name evidence="8" type="ORF">GHT09_002707</name>
    <name evidence="9" type="ORF">MONAX_5E012942</name>
</gene>
<feature type="region of interest" description="Disordered" evidence="6">
    <location>
        <begin position="1"/>
        <end position="31"/>
    </location>
</feature>
<dbReference type="AlphaFoldDB" id="A0A5E4AY68"/>
<dbReference type="GO" id="GO:0008270">
    <property type="term" value="F:zinc ion binding"/>
    <property type="evidence" value="ECO:0007669"/>
    <property type="project" value="UniProtKB-KW"/>
</dbReference>
<reference evidence="8" key="2">
    <citation type="submission" date="2020-08" db="EMBL/GenBank/DDBJ databases">
        <authorList>
            <person name="Shumante A."/>
            <person name="Zimin A.V."/>
            <person name="Puiu D."/>
            <person name="Salzberg S.L."/>
        </authorList>
    </citation>
    <scope>NUCLEOTIDE SEQUENCE</scope>
    <source>
        <strain evidence="8">WC2-LM</strain>
        <tissue evidence="8">Liver</tissue>
    </source>
</reference>
<organism evidence="9 10">
    <name type="scientific">Marmota monax</name>
    <name type="common">Woodchuck</name>
    <dbReference type="NCBI Taxonomy" id="9995"/>
    <lineage>
        <taxon>Eukaryota</taxon>
        <taxon>Metazoa</taxon>
        <taxon>Chordata</taxon>
        <taxon>Craniata</taxon>
        <taxon>Vertebrata</taxon>
        <taxon>Euteleostomi</taxon>
        <taxon>Mammalia</taxon>
        <taxon>Eutheria</taxon>
        <taxon>Euarchontoglires</taxon>
        <taxon>Glires</taxon>
        <taxon>Rodentia</taxon>
        <taxon>Sciuromorpha</taxon>
        <taxon>Sciuridae</taxon>
        <taxon>Xerinae</taxon>
        <taxon>Marmotini</taxon>
        <taxon>Marmota</taxon>
    </lineage>
</organism>
<evidence type="ECO:0000313" key="10">
    <source>
        <dbReference type="Proteomes" id="UP000335636"/>
    </source>
</evidence>
<keyword evidence="3" id="KW-0862">Zinc</keyword>
<dbReference type="EMBL" id="CABDUW010000199">
    <property type="protein sequence ID" value="VTJ62398.1"/>
    <property type="molecule type" value="Genomic_DNA"/>
</dbReference>
<evidence type="ECO:0000256" key="5">
    <source>
        <dbReference type="SAM" id="Coils"/>
    </source>
</evidence>
<proteinExistence type="predicted"/>
<reference evidence="9 10" key="1">
    <citation type="submission" date="2019-04" db="EMBL/GenBank/DDBJ databases">
        <authorList>
            <person name="Alioto T."/>
            <person name="Alioto T."/>
        </authorList>
    </citation>
    <scope>NUCLEOTIDE SEQUENCE [LARGE SCALE GENOMIC DNA]</scope>
</reference>
<evidence type="ECO:0000256" key="1">
    <source>
        <dbReference type="ARBA" id="ARBA00022723"/>
    </source>
</evidence>
<evidence type="ECO:0000256" key="2">
    <source>
        <dbReference type="ARBA" id="ARBA00022771"/>
    </source>
</evidence>
<evidence type="ECO:0000313" key="9">
    <source>
        <dbReference type="EMBL" id="VTJ62398.1"/>
    </source>
</evidence>
<dbReference type="PANTHER" id="PTHR35827">
    <property type="entry name" value="ZINC FINGER BED DOMAIN-CONTAINING PROTEIN 3"/>
    <property type="match status" value="1"/>
</dbReference>